<accession>A0A9W8IUN7</accession>
<feature type="compositionally biased region" description="Polar residues" evidence="1">
    <location>
        <begin position="398"/>
        <end position="415"/>
    </location>
</feature>
<dbReference type="AlphaFoldDB" id="A0A9W8IUN7"/>
<dbReference type="PANTHER" id="PTHR38406">
    <property type="entry name" value="TRANSCRIPTIONAL REPRESSOR OPI1"/>
    <property type="match status" value="1"/>
</dbReference>
<keyword evidence="2" id="KW-0732">Signal</keyword>
<feature type="chain" id="PRO_5040871937" evidence="2">
    <location>
        <begin position="22"/>
        <end position="561"/>
    </location>
</feature>
<feature type="region of interest" description="Disordered" evidence="1">
    <location>
        <begin position="199"/>
        <end position="252"/>
    </location>
</feature>
<dbReference type="GO" id="GO:0008654">
    <property type="term" value="P:phospholipid biosynthetic process"/>
    <property type="evidence" value="ECO:0007669"/>
    <property type="project" value="TreeGrafter"/>
</dbReference>
<dbReference type="GO" id="GO:0006357">
    <property type="term" value="P:regulation of transcription by RNA polymerase II"/>
    <property type="evidence" value="ECO:0007669"/>
    <property type="project" value="TreeGrafter"/>
</dbReference>
<dbReference type="Pfam" id="PF08618">
    <property type="entry name" value="Opi1"/>
    <property type="match status" value="2"/>
</dbReference>
<protein>
    <submittedName>
        <fullName evidence="3">Transcriptional regulator opi1</fullName>
    </submittedName>
</protein>
<keyword evidence="4" id="KW-1185">Reference proteome</keyword>
<dbReference type="GO" id="GO:0030968">
    <property type="term" value="P:endoplasmic reticulum unfolded protein response"/>
    <property type="evidence" value="ECO:0007669"/>
    <property type="project" value="TreeGrafter"/>
</dbReference>
<dbReference type="GO" id="GO:0003714">
    <property type="term" value="F:transcription corepressor activity"/>
    <property type="evidence" value="ECO:0007669"/>
    <property type="project" value="InterPro"/>
</dbReference>
<evidence type="ECO:0000313" key="4">
    <source>
        <dbReference type="Proteomes" id="UP001140074"/>
    </source>
</evidence>
<feature type="region of interest" description="Disordered" evidence="1">
    <location>
        <begin position="483"/>
        <end position="525"/>
    </location>
</feature>
<gene>
    <name evidence="3" type="primary">OPI1</name>
    <name evidence="3" type="ORF">GGH94_001500</name>
</gene>
<organism evidence="3 4">
    <name type="scientific">Coemansia aciculifera</name>
    <dbReference type="NCBI Taxonomy" id="417176"/>
    <lineage>
        <taxon>Eukaryota</taxon>
        <taxon>Fungi</taxon>
        <taxon>Fungi incertae sedis</taxon>
        <taxon>Zoopagomycota</taxon>
        <taxon>Kickxellomycotina</taxon>
        <taxon>Kickxellomycetes</taxon>
        <taxon>Kickxellales</taxon>
        <taxon>Kickxellaceae</taxon>
        <taxon>Coemansia</taxon>
    </lineage>
</organism>
<dbReference type="GO" id="GO:0005634">
    <property type="term" value="C:nucleus"/>
    <property type="evidence" value="ECO:0007669"/>
    <property type="project" value="TreeGrafter"/>
</dbReference>
<dbReference type="GO" id="GO:0005783">
    <property type="term" value="C:endoplasmic reticulum"/>
    <property type="evidence" value="ECO:0007669"/>
    <property type="project" value="TreeGrafter"/>
</dbReference>
<comment type="caution">
    <text evidence="3">The sequence shown here is derived from an EMBL/GenBank/DDBJ whole genome shotgun (WGS) entry which is preliminary data.</text>
</comment>
<feature type="region of interest" description="Disordered" evidence="1">
    <location>
        <begin position="542"/>
        <end position="561"/>
    </location>
</feature>
<dbReference type="InterPro" id="IPR013927">
    <property type="entry name" value="TF_Opi1_Ccg-8"/>
</dbReference>
<sequence length="561" mass="60830">MVKAISLFFAVFVLAVASVDATPQPVATPAADGKTGVELYQGLHLPPGLRSRRRAMHRRDIPYGGYLTFGNYPAPTNAPMAGSEPCKEAAAGIAKAAGLVNDDVDRTTAEAAEALGILRGSGDEDSQRFIQRVQAIPLVNSALGIYDRSRQSSALLRAGTSVIESGVRKMCQPITKRIDVAQLDSFACRQLDNLGYAEDSSQPMANLRKRTKDQAEEPPPPPPPPEEESYDNGKGKAPAAAAADGPSTDSNRWRVGSLVASARDRAVAYREDSVRRLRYCLEWVSYATALLRQHIDDLGRLLAALQEAARMAFTRSSNNAPQPMLLGPTDTQQPDVLGPADAAERLQRAKHEIVGAVRKAVAVVSNYAGSVLPGEARRQVRDLILNLPGRWATVHTARSTTGSCSPSVASDAQPGSPQPAHSRHASDASPQHIDANVRRTLAFATESFHMLDNVRAVFQNLYTNAERWIGAPPVQAPVESAPAYRDPPPALAAESSARQRHTTRRRLPVASHAEPLPSSQSLADIGERMRRMDVDSHYMEDYDDAVSFKRNRTREPTPTRL</sequence>
<dbReference type="EMBL" id="JANBUY010000037">
    <property type="protein sequence ID" value="KAJ2866459.1"/>
    <property type="molecule type" value="Genomic_DNA"/>
</dbReference>
<feature type="signal peptide" evidence="2">
    <location>
        <begin position="1"/>
        <end position="21"/>
    </location>
</feature>
<dbReference type="Proteomes" id="UP001140074">
    <property type="component" value="Unassembled WGS sequence"/>
</dbReference>
<evidence type="ECO:0000256" key="2">
    <source>
        <dbReference type="SAM" id="SignalP"/>
    </source>
</evidence>
<feature type="region of interest" description="Disordered" evidence="1">
    <location>
        <begin position="398"/>
        <end position="431"/>
    </location>
</feature>
<evidence type="ECO:0000313" key="3">
    <source>
        <dbReference type="EMBL" id="KAJ2866459.1"/>
    </source>
</evidence>
<name>A0A9W8IUN7_9FUNG</name>
<dbReference type="PANTHER" id="PTHR38406:SF1">
    <property type="entry name" value="TRANSCRIPTIONAL REPRESSOR OPI1"/>
    <property type="match status" value="1"/>
</dbReference>
<feature type="compositionally biased region" description="Basic residues" evidence="1">
    <location>
        <begin position="498"/>
        <end position="507"/>
    </location>
</feature>
<evidence type="ECO:0000256" key="1">
    <source>
        <dbReference type="SAM" id="MobiDB-lite"/>
    </source>
</evidence>
<reference evidence="3" key="1">
    <citation type="submission" date="2022-07" db="EMBL/GenBank/DDBJ databases">
        <title>Phylogenomic reconstructions and comparative analyses of Kickxellomycotina fungi.</title>
        <authorList>
            <person name="Reynolds N.K."/>
            <person name="Stajich J.E."/>
            <person name="Barry K."/>
            <person name="Grigoriev I.V."/>
            <person name="Crous P."/>
            <person name="Smith M.E."/>
        </authorList>
    </citation>
    <scope>NUCLEOTIDE SEQUENCE</scope>
    <source>
        <strain evidence="3">RSA 476</strain>
    </source>
</reference>
<proteinExistence type="predicted"/>